<protein>
    <submittedName>
        <fullName evidence="1">Uncharacterized protein</fullName>
    </submittedName>
</protein>
<keyword evidence="2" id="KW-1185">Reference proteome</keyword>
<dbReference type="EMBL" id="JAPDGR010002301">
    <property type="protein sequence ID" value="KAJ2976556.1"/>
    <property type="molecule type" value="Genomic_DNA"/>
</dbReference>
<comment type="caution">
    <text evidence="1">The sequence shown here is derived from an EMBL/GenBank/DDBJ whole genome shotgun (WGS) entry which is preliminary data.</text>
</comment>
<reference evidence="1" key="1">
    <citation type="submission" date="2022-10" db="EMBL/GenBank/DDBJ databases">
        <title>Genome Sequence of Xylaria curta.</title>
        <authorList>
            <person name="Buettner E."/>
        </authorList>
    </citation>
    <scope>NUCLEOTIDE SEQUENCE</scope>
    <source>
        <strain evidence="1">Babe10</strain>
    </source>
</reference>
<evidence type="ECO:0000313" key="2">
    <source>
        <dbReference type="Proteomes" id="UP001143856"/>
    </source>
</evidence>
<proteinExistence type="predicted"/>
<sequence>MQRYKTVAGYFTSNQRFTFVGHAGLGRHGGTLILSEAASSEQDARKIIIKYSYGQLALDKQSDADEQLRNEYQWLKRLRGAEHIVQLIDMADCSLHLPGISDGEATYEESLQKQMGKMAATGYGSQTSAIAPVRRCPTFALEYLEYGTLHGLKKRLYTNVQPWIPDRVLWSIWLCMVRQCVAMAFPPDIPDDQYFGQIIREVMQDRPYTQLAQNSAHTNNFMFGTPTLQGNEHEPNLPVVKVRYPARKSLIYRLLLWQKEDVKESYLILVIAHRLRPGEIRGWENGAAAFMRLCCLQGFRDESYRPLNAPIPYTWTDGSGTHTIPTLAPRILWEEDLMDAQLRHLLVRIMAYPYELKPSLSDVLKETEMAMTKDLGESDDFVLSFMQHWLYNPDESW</sequence>
<evidence type="ECO:0000313" key="1">
    <source>
        <dbReference type="EMBL" id="KAJ2976556.1"/>
    </source>
</evidence>
<gene>
    <name evidence="1" type="ORF">NUW58_g8054</name>
</gene>
<name>A0ACC1NDI3_9PEZI</name>
<accession>A0ACC1NDI3</accession>
<dbReference type="Proteomes" id="UP001143856">
    <property type="component" value="Unassembled WGS sequence"/>
</dbReference>
<organism evidence="1 2">
    <name type="scientific">Xylaria curta</name>
    <dbReference type="NCBI Taxonomy" id="42375"/>
    <lineage>
        <taxon>Eukaryota</taxon>
        <taxon>Fungi</taxon>
        <taxon>Dikarya</taxon>
        <taxon>Ascomycota</taxon>
        <taxon>Pezizomycotina</taxon>
        <taxon>Sordariomycetes</taxon>
        <taxon>Xylariomycetidae</taxon>
        <taxon>Xylariales</taxon>
        <taxon>Xylariaceae</taxon>
        <taxon>Xylaria</taxon>
    </lineage>
</organism>